<evidence type="ECO:0000256" key="4">
    <source>
        <dbReference type="ARBA" id="ARBA00022806"/>
    </source>
</evidence>
<dbReference type="EMBL" id="JPSP01000005">
    <property type="protein sequence ID" value="KFF41567.1"/>
    <property type="molecule type" value="Genomic_DNA"/>
</dbReference>
<keyword evidence="4 10" id="KW-0347">Helicase</keyword>
<dbReference type="CDD" id="cd18807">
    <property type="entry name" value="SF1_C_UvrD"/>
    <property type="match status" value="1"/>
</dbReference>
<accession>A0A086CHA3</accession>
<dbReference type="PATRIC" id="fig|1527444.3.peg.611"/>
<dbReference type="PANTHER" id="PTHR11070">
    <property type="entry name" value="UVRD / RECB / PCRA DNA HELICASE FAMILY MEMBER"/>
    <property type="match status" value="1"/>
</dbReference>
<feature type="binding site" evidence="10">
    <location>
        <begin position="30"/>
        <end position="37"/>
    </location>
    <ligand>
        <name>ATP</name>
        <dbReference type="ChEBI" id="CHEBI:30616"/>
    </ligand>
</feature>
<dbReference type="Gene3D" id="1.10.486.10">
    <property type="entry name" value="PCRA, domain 4"/>
    <property type="match status" value="1"/>
</dbReference>
<evidence type="ECO:0000313" key="15">
    <source>
        <dbReference type="EMBL" id="KFF41567.1"/>
    </source>
</evidence>
<dbReference type="GO" id="GO:0043138">
    <property type="term" value="F:3'-5' DNA helicase activity"/>
    <property type="evidence" value="ECO:0007669"/>
    <property type="project" value="UniProtKB-EC"/>
</dbReference>
<evidence type="ECO:0000256" key="3">
    <source>
        <dbReference type="ARBA" id="ARBA00022801"/>
    </source>
</evidence>
<keyword evidence="5 10" id="KW-0067">ATP-binding</keyword>
<dbReference type="PANTHER" id="PTHR11070:SF2">
    <property type="entry name" value="ATP-DEPENDENT DNA HELICASE SRS2"/>
    <property type="match status" value="1"/>
</dbReference>
<evidence type="ECO:0000256" key="6">
    <source>
        <dbReference type="ARBA" id="ARBA00023125"/>
    </source>
</evidence>
<organism evidence="15 16">
    <name type="scientific">Candidatus Atelocyanobacterium thalassa isolate SIO64986</name>
    <dbReference type="NCBI Taxonomy" id="1527444"/>
    <lineage>
        <taxon>Bacteria</taxon>
        <taxon>Bacillati</taxon>
        <taxon>Cyanobacteriota</taxon>
        <taxon>Cyanophyceae</taxon>
        <taxon>Oscillatoriophycideae</taxon>
        <taxon>Chroococcales</taxon>
        <taxon>Aphanothecaceae</taxon>
        <taxon>Candidatus Atelocyanobacterium</taxon>
        <taxon>Candidatus Atelocyanobacterium thalassae</taxon>
    </lineage>
</organism>
<dbReference type="NCBIfam" id="TIGR01073">
    <property type="entry name" value="pcrA"/>
    <property type="match status" value="1"/>
</dbReference>
<evidence type="ECO:0000256" key="1">
    <source>
        <dbReference type="ARBA" id="ARBA00009922"/>
    </source>
</evidence>
<dbReference type="InterPro" id="IPR013986">
    <property type="entry name" value="DExx_box_DNA_helicase_dom_sf"/>
</dbReference>
<evidence type="ECO:0000256" key="2">
    <source>
        <dbReference type="ARBA" id="ARBA00022741"/>
    </source>
</evidence>
<comment type="similarity">
    <text evidence="1 11">Belongs to the helicase family. UvrD subfamily.</text>
</comment>
<name>A0A086CHA3_9CHRO</name>
<gene>
    <name evidence="15" type="ORF">ucyna2_00636</name>
</gene>
<evidence type="ECO:0000256" key="5">
    <source>
        <dbReference type="ARBA" id="ARBA00022840"/>
    </source>
</evidence>
<feature type="domain" description="UvrD-like helicase ATP-binding" evidence="13">
    <location>
        <begin position="9"/>
        <end position="342"/>
    </location>
</feature>
<reference evidence="15 16" key="1">
    <citation type="submission" date="2014-08" db="EMBL/GenBank/DDBJ databases">
        <title>Comparative genomics reveals surprising divergence of two closely related strains of uncultivated UCYN-A cyanobacteria.</title>
        <authorList>
            <person name="Bombar D."/>
            <person name="Heller P."/>
            <person name="Sanchez-Baracaldo P."/>
            <person name="Carter B.J."/>
            <person name="Zert J.P."/>
        </authorList>
    </citation>
    <scope>NUCLEOTIDE SEQUENCE [LARGE SCALE GENOMIC DNA]</scope>
</reference>
<evidence type="ECO:0000256" key="8">
    <source>
        <dbReference type="ARBA" id="ARBA00034617"/>
    </source>
</evidence>
<evidence type="ECO:0000259" key="14">
    <source>
        <dbReference type="PROSITE" id="PS51217"/>
    </source>
</evidence>
<keyword evidence="12" id="KW-0175">Coiled coil</keyword>
<evidence type="ECO:0000256" key="7">
    <source>
        <dbReference type="ARBA" id="ARBA00023235"/>
    </source>
</evidence>
<dbReference type="InterPro" id="IPR014016">
    <property type="entry name" value="UvrD-like_ATP-bd"/>
</dbReference>
<dbReference type="InterPro" id="IPR014017">
    <property type="entry name" value="DNA_helicase_UvrD-like_C"/>
</dbReference>
<dbReference type="STRING" id="1527444.ucyna2_00636"/>
<dbReference type="PROSITE" id="PS51217">
    <property type="entry name" value="UVRD_HELICASE_CTER"/>
    <property type="match status" value="1"/>
</dbReference>
<keyword evidence="3 10" id="KW-0378">Hydrolase</keyword>
<dbReference type="GO" id="GO:0005829">
    <property type="term" value="C:cytosol"/>
    <property type="evidence" value="ECO:0007669"/>
    <property type="project" value="TreeGrafter"/>
</dbReference>
<dbReference type="eggNOG" id="COG0210">
    <property type="taxonomic scope" value="Bacteria"/>
</dbReference>
<protein>
    <recommendedName>
        <fullName evidence="11">ATP-dependent DNA helicase</fullName>
        <ecNumber evidence="11">5.6.2.4</ecNumber>
    </recommendedName>
</protein>
<evidence type="ECO:0000256" key="9">
    <source>
        <dbReference type="ARBA" id="ARBA00048988"/>
    </source>
</evidence>
<dbReference type="InterPro" id="IPR027417">
    <property type="entry name" value="P-loop_NTPase"/>
</dbReference>
<evidence type="ECO:0000256" key="11">
    <source>
        <dbReference type="RuleBase" id="RU364053"/>
    </source>
</evidence>
<keyword evidence="6 11" id="KW-0238">DNA-binding</keyword>
<dbReference type="AlphaFoldDB" id="A0A086CHA3"/>
<dbReference type="GO" id="GO:0003677">
    <property type="term" value="F:DNA binding"/>
    <property type="evidence" value="ECO:0007669"/>
    <property type="project" value="UniProtKB-KW"/>
</dbReference>
<dbReference type="GO" id="GO:0000725">
    <property type="term" value="P:recombinational repair"/>
    <property type="evidence" value="ECO:0007669"/>
    <property type="project" value="TreeGrafter"/>
</dbReference>
<comment type="catalytic activity">
    <reaction evidence="8">
        <text>Couples ATP hydrolysis with the unwinding of duplex DNA by translocating in the 3'-5' direction.</text>
        <dbReference type="EC" id="5.6.2.4"/>
    </reaction>
</comment>
<comment type="caution">
    <text evidence="15">The sequence shown here is derived from an EMBL/GenBank/DDBJ whole genome shotgun (WGS) entry which is preliminary data.</text>
</comment>
<dbReference type="Proteomes" id="UP000028922">
    <property type="component" value="Unassembled WGS sequence"/>
</dbReference>
<evidence type="ECO:0000256" key="12">
    <source>
        <dbReference type="SAM" id="Coils"/>
    </source>
</evidence>
<dbReference type="PROSITE" id="PS51198">
    <property type="entry name" value="UVRD_HELICASE_ATP_BIND"/>
    <property type="match status" value="1"/>
</dbReference>
<dbReference type="Gene3D" id="1.10.10.160">
    <property type="match status" value="1"/>
</dbReference>
<feature type="domain" description="UvrD-like helicase C-terminal" evidence="14">
    <location>
        <begin position="343"/>
        <end position="619"/>
    </location>
</feature>
<proteinExistence type="inferred from homology"/>
<sequence length="773" mass="89385">MTTSADFLSTLNHFQRRAVEHFCGPLLVIAGAGSGKTRALTYRIANLIIYNKVNPGSILAVTFTNKAAKEMKDRLDNLLAQEISLKNYKQSFDSLSEFNQKKLLSFIYKKTTKQLWIGTFHSLCARILRYDINKYQDSKKRKWDRNFSIFDESDVQNIVKNITLKQFNLDEKTFNPRTIRYAISSAKNLGLSPEEYLKEHSYSKGRIIAEIYDEYQTQLAENNALDFDDLILIPVRLFEKNKSVLDYWHSQFKHILVDEYQDTNRIQYTLIQLLTTNGKIDRNEWSWRNRSVFVVGDADQSIYSFRMADFTILLNFQSEFGDGLSDEETKTMIKLENNYRSTETILSAANHLIYNNSQRIDKTLKATRGKGEKIYCYKADNEHIEAEFVINKIEELISLNPKLSWKDIAFLYRVNSQSRPFEDILVRRNIPYTIVGGFKFYDRQEIKDSIAYLRLIVNPYDTVSLLRVINSPRRGIGKTTVDLLLKASQELRTSLWEILIDETCVMTLTGKSSKAVLSFVHMIKELQEQSTKSLSTDIFNQIMQKSGYINDLKQKETEEADNRLENLQELYNAINQYREENNDPSLQGYLTNASLSSDLDNLENENNKVSLMTLHSAKGLEFPIVFLVGLEQGTLPHIRSLNDPLSLEEERRLCYVGITRAQEKLFITYAQERFVWGSKEIKIVSQFLEEIPQDLVNDHTNIIIEKTSQKRNNSKNNNIQWSVGDHIIHYSFGEGEVTHVLGSEKKVNLAIKFKSLGRKIIDPGTNSITKILK</sequence>
<dbReference type="Pfam" id="PF13361">
    <property type="entry name" value="UvrD_C"/>
    <property type="match status" value="1"/>
</dbReference>
<dbReference type="GO" id="GO:0006260">
    <property type="term" value="P:DNA replication"/>
    <property type="evidence" value="ECO:0007669"/>
    <property type="project" value="InterPro"/>
</dbReference>
<dbReference type="FunFam" id="1.10.10.160:FF:000001">
    <property type="entry name" value="ATP-dependent DNA helicase"/>
    <property type="match status" value="1"/>
</dbReference>
<dbReference type="GO" id="GO:0033202">
    <property type="term" value="C:DNA helicase complex"/>
    <property type="evidence" value="ECO:0007669"/>
    <property type="project" value="TreeGrafter"/>
</dbReference>
<dbReference type="InterPro" id="IPR005751">
    <property type="entry name" value="ATP-dep_DNA_helicase_PcrA"/>
</dbReference>
<dbReference type="Gene3D" id="3.40.50.300">
    <property type="entry name" value="P-loop containing nucleotide triphosphate hydrolases"/>
    <property type="match status" value="2"/>
</dbReference>
<dbReference type="InterPro" id="IPR000212">
    <property type="entry name" value="DNA_helicase_UvrD/REP"/>
</dbReference>
<feature type="coiled-coil region" evidence="12">
    <location>
        <begin position="550"/>
        <end position="612"/>
    </location>
</feature>
<evidence type="ECO:0000256" key="10">
    <source>
        <dbReference type="PROSITE-ProRule" id="PRU00560"/>
    </source>
</evidence>
<evidence type="ECO:0000259" key="13">
    <source>
        <dbReference type="PROSITE" id="PS51198"/>
    </source>
</evidence>
<dbReference type="FunFam" id="1.10.486.10:FF:000003">
    <property type="entry name" value="ATP-dependent DNA helicase"/>
    <property type="match status" value="1"/>
</dbReference>
<dbReference type="GO" id="GO:0009314">
    <property type="term" value="P:response to radiation"/>
    <property type="evidence" value="ECO:0007669"/>
    <property type="project" value="UniProtKB-ARBA"/>
</dbReference>
<dbReference type="SUPFAM" id="SSF52540">
    <property type="entry name" value="P-loop containing nucleoside triphosphate hydrolases"/>
    <property type="match status" value="1"/>
</dbReference>
<keyword evidence="7" id="KW-0413">Isomerase</keyword>
<dbReference type="EC" id="5.6.2.4" evidence="11"/>
<dbReference type="GO" id="GO:0016887">
    <property type="term" value="F:ATP hydrolysis activity"/>
    <property type="evidence" value="ECO:0007669"/>
    <property type="project" value="RHEA"/>
</dbReference>
<dbReference type="GO" id="GO:0005524">
    <property type="term" value="F:ATP binding"/>
    <property type="evidence" value="ECO:0007669"/>
    <property type="project" value="UniProtKB-UniRule"/>
</dbReference>
<dbReference type="CDD" id="cd17932">
    <property type="entry name" value="DEXQc_UvrD"/>
    <property type="match status" value="1"/>
</dbReference>
<comment type="catalytic activity">
    <reaction evidence="9 11">
        <text>ATP + H2O = ADP + phosphate + H(+)</text>
        <dbReference type="Rhea" id="RHEA:13065"/>
        <dbReference type="ChEBI" id="CHEBI:15377"/>
        <dbReference type="ChEBI" id="CHEBI:15378"/>
        <dbReference type="ChEBI" id="CHEBI:30616"/>
        <dbReference type="ChEBI" id="CHEBI:43474"/>
        <dbReference type="ChEBI" id="CHEBI:456216"/>
        <dbReference type="EC" id="5.6.2.4"/>
    </reaction>
</comment>
<keyword evidence="2 10" id="KW-0547">Nucleotide-binding</keyword>
<evidence type="ECO:0000313" key="16">
    <source>
        <dbReference type="Proteomes" id="UP000028922"/>
    </source>
</evidence>
<dbReference type="Pfam" id="PF00580">
    <property type="entry name" value="UvrD-helicase"/>
    <property type="match status" value="1"/>
</dbReference>